<name>X1IEB4_9ZZZZ</name>
<gene>
    <name evidence="1" type="ORF">S03H2_43093</name>
</gene>
<feature type="non-terminal residue" evidence="1">
    <location>
        <position position="1"/>
    </location>
</feature>
<dbReference type="EMBL" id="BARU01026853">
    <property type="protein sequence ID" value="GAH67605.1"/>
    <property type="molecule type" value="Genomic_DNA"/>
</dbReference>
<comment type="caution">
    <text evidence="1">The sequence shown here is derived from an EMBL/GenBank/DDBJ whole genome shotgun (WGS) entry which is preliminary data.</text>
</comment>
<accession>X1IEB4</accession>
<organism evidence="1">
    <name type="scientific">marine sediment metagenome</name>
    <dbReference type="NCBI Taxonomy" id="412755"/>
    <lineage>
        <taxon>unclassified sequences</taxon>
        <taxon>metagenomes</taxon>
        <taxon>ecological metagenomes</taxon>
    </lineage>
</organism>
<dbReference type="AlphaFoldDB" id="X1IEB4"/>
<evidence type="ECO:0000313" key="1">
    <source>
        <dbReference type="EMBL" id="GAH67605.1"/>
    </source>
</evidence>
<sequence length="59" mass="7032">PRNGILKLDYEFILIFKKHGTTPKVSKEIKEKSKMTIEEWNQFFTGHWNIPGEKQDKQV</sequence>
<proteinExistence type="predicted"/>
<reference evidence="1" key="1">
    <citation type="journal article" date="2014" name="Front. Microbiol.">
        <title>High frequency of phylogenetically diverse reductive dehalogenase-homologous genes in deep subseafloor sedimentary metagenomes.</title>
        <authorList>
            <person name="Kawai M."/>
            <person name="Futagami T."/>
            <person name="Toyoda A."/>
            <person name="Takaki Y."/>
            <person name="Nishi S."/>
            <person name="Hori S."/>
            <person name="Arai W."/>
            <person name="Tsubouchi T."/>
            <person name="Morono Y."/>
            <person name="Uchiyama I."/>
            <person name="Ito T."/>
            <person name="Fujiyama A."/>
            <person name="Inagaki F."/>
            <person name="Takami H."/>
        </authorList>
    </citation>
    <scope>NUCLEOTIDE SEQUENCE</scope>
    <source>
        <strain evidence="1">Expedition CK06-06</strain>
    </source>
</reference>
<protein>
    <submittedName>
        <fullName evidence="1">Uncharacterized protein</fullName>
    </submittedName>
</protein>